<gene>
    <name evidence="1" type="ORF">BKH30_01120</name>
</gene>
<evidence type="ECO:0000313" key="1">
    <source>
        <dbReference type="EMBL" id="OLO56788.1"/>
    </source>
</evidence>
<keyword evidence="1" id="KW-0067">ATP-binding</keyword>
<dbReference type="AlphaFoldDB" id="A0A1Q8W3Y6"/>
<dbReference type="Proteomes" id="UP000186855">
    <property type="component" value="Unassembled WGS sequence"/>
</dbReference>
<feature type="non-terminal residue" evidence="1">
    <location>
        <position position="1"/>
    </location>
</feature>
<dbReference type="EMBL" id="MSKI01000011">
    <property type="protein sequence ID" value="OLO56788.1"/>
    <property type="molecule type" value="Genomic_DNA"/>
</dbReference>
<keyword evidence="1" id="KW-0347">Helicase</keyword>
<proteinExistence type="predicted"/>
<name>A0A1Q8W3Y6_9ACTO</name>
<accession>A0A1Q8W3Y6</accession>
<organism evidence="1 2">
    <name type="scientific">Actinomyces oris</name>
    <dbReference type="NCBI Taxonomy" id="544580"/>
    <lineage>
        <taxon>Bacteria</taxon>
        <taxon>Bacillati</taxon>
        <taxon>Actinomycetota</taxon>
        <taxon>Actinomycetes</taxon>
        <taxon>Actinomycetales</taxon>
        <taxon>Actinomycetaceae</taxon>
        <taxon>Actinomyces</taxon>
    </lineage>
</organism>
<sequence length="91" mass="9405">QAASALDAVVHLRRQAGTAGARRFVASIGVLRREASPAGAVLICEEALHVTGDGRLSPGPAVSALRERVGPQVFARTGLDGLPDPGERRPT</sequence>
<comment type="caution">
    <text evidence="1">The sequence shown here is derived from an EMBL/GenBank/DDBJ whole genome shotgun (WGS) entry which is preliminary data.</text>
</comment>
<evidence type="ECO:0000313" key="2">
    <source>
        <dbReference type="Proteomes" id="UP000186855"/>
    </source>
</evidence>
<keyword evidence="1" id="KW-0378">Hydrolase</keyword>
<keyword evidence="1" id="KW-0547">Nucleotide-binding</keyword>
<reference evidence="1 2" key="1">
    <citation type="submission" date="2016-12" db="EMBL/GenBank/DDBJ databases">
        <title>Genomic comparison of strains in the 'Actinomyces naeslundii' group.</title>
        <authorList>
            <person name="Mughal S.R."/>
            <person name="Do T."/>
            <person name="Gilbert S.C."/>
            <person name="Witherden E.A."/>
            <person name="Didelot X."/>
            <person name="Beighton D."/>
        </authorList>
    </citation>
    <scope>NUCLEOTIDE SEQUENCE [LARGE SCALE GENOMIC DNA]</scope>
    <source>
        <strain evidence="1 2">S24V</strain>
    </source>
</reference>
<dbReference type="GO" id="GO:0004386">
    <property type="term" value="F:helicase activity"/>
    <property type="evidence" value="ECO:0007669"/>
    <property type="project" value="UniProtKB-KW"/>
</dbReference>
<protein>
    <submittedName>
        <fullName evidence="1">Helicase</fullName>
    </submittedName>
</protein>